<dbReference type="Proteomes" id="UP000292120">
    <property type="component" value="Unassembled WGS sequence"/>
</dbReference>
<gene>
    <name evidence="1" type="ORF">EYS42_14690</name>
</gene>
<dbReference type="Pfam" id="PF04299">
    <property type="entry name" value="FMN_bind_2"/>
    <property type="match status" value="1"/>
</dbReference>
<dbReference type="PANTHER" id="PTHR35802:SF1">
    <property type="entry name" value="PROTEASE SYNTHASE AND SPORULATION PROTEIN PAI 2"/>
    <property type="match status" value="1"/>
</dbReference>
<dbReference type="OrthoDB" id="9794948at2"/>
<dbReference type="SUPFAM" id="SSF50475">
    <property type="entry name" value="FMN-binding split barrel"/>
    <property type="match status" value="1"/>
</dbReference>
<organism evidence="1 2">
    <name type="scientific">Aquabacterium lacunae</name>
    <dbReference type="NCBI Taxonomy" id="2528630"/>
    <lineage>
        <taxon>Bacteria</taxon>
        <taxon>Pseudomonadati</taxon>
        <taxon>Pseudomonadota</taxon>
        <taxon>Betaproteobacteria</taxon>
        <taxon>Burkholderiales</taxon>
        <taxon>Aquabacterium</taxon>
    </lineage>
</organism>
<dbReference type="AlphaFoldDB" id="A0A4Q9H297"/>
<dbReference type="RefSeq" id="WP_130968959.1">
    <property type="nucleotide sequence ID" value="NZ_SIXI01000006.1"/>
</dbReference>
<dbReference type="Gene3D" id="2.30.110.10">
    <property type="entry name" value="Electron Transport, Fmn-binding Protein, Chain A"/>
    <property type="match status" value="1"/>
</dbReference>
<accession>A0A4Q9H297</accession>
<dbReference type="PIRSF" id="PIRSF010372">
    <property type="entry name" value="PaiB"/>
    <property type="match status" value="1"/>
</dbReference>
<dbReference type="EMBL" id="SIXI01000006">
    <property type="protein sequence ID" value="TBO28868.1"/>
    <property type="molecule type" value="Genomic_DNA"/>
</dbReference>
<dbReference type="InterPro" id="IPR012349">
    <property type="entry name" value="Split_barrel_FMN-bd"/>
</dbReference>
<keyword evidence="2" id="KW-1185">Reference proteome</keyword>
<sequence length="212" mass="23736">MYCPTHFEEHRPEVLWALVAQHPLATLVHQGPHGLVADHLPLLRSAVPEGQPAPQDTLIGHVARNNPVWQVADGQSCLLVFQGPSAYVSPNWYATKAEHGKVVPTWNYAVVHVQVTLEALHEPSQIRPILNTLTDHFEHSQPRPWSMSDAPADFTERLLTQIVGLRLTVRSIHGKWKISQNQPVVNRCSVRDALIHHPGQAERAIADWMSCT</sequence>
<evidence type="ECO:0000313" key="1">
    <source>
        <dbReference type="EMBL" id="TBO28868.1"/>
    </source>
</evidence>
<protein>
    <submittedName>
        <fullName evidence="1">FMN-binding negative transcriptional regulator</fullName>
    </submittedName>
</protein>
<proteinExistence type="predicted"/>
<comment type="caution">
    <text evidence="1">The sequence shown here is derived from an EMBL/GenBank/DDBJ whole genome shotgun (WGS) entry which is preliminary data.</text>
</comment>
<reference evidence="1 2" key="1">
    <citation type="submission" date="2019-02" db="EMBL/GenBank/DDBJ databases">
        <title>Aquabacterium sp. strain KMB7.</title>
        <authorList>
            <person name="Chen W.-M."/>
        </authorList>
    </citation>
    <scope>NUCLEOTIDE SEQUENCE [LARGE SCALE GENOMIC DNA]</scope>
    <source>
        <strain evidence="1 2">KMB7</strain>
    </source>
</reference>
<name>A0A4Q9H297_9BURK</name>
<dbReference type="InterPro" id="IPR007396">
    <property type="entry name" value="TR_PAI2-type"/>
</dbReference>
<dbReference type="PANTHER" id="PTHR35802">
    <property type="entry name" value="PROTEASE SYNTHASE AND SPORULATION PROTEIN PAI 2"/>
    <property type="match status" value="1"/>
</dbReference>
<evidence type="ECO:0000313" key="2">
    <source>
        <dbReference type="Proteomes" id="UP000292120"/>
    </source>
</evidence>